<sequence length="373" mass="42338">MLKQMTEGERRKRSFKKKKKKRRREEEATILCPAVYEQTSRKEKEAVAQVAIETSDTKKKTKKKKGQNGVCEENIATAPSSNREPDSIVTTVTKKQKKQKASVTTATTRHPNHGTQTSEQQSLSVCCVFRVDWALVDELQEFIPDVKKKPIDQIQKLLRYDLQRFKNFKQQGVSLRRGRCSEQENQQIIQNVADFLALTGIASANQLLFPQRFKEQQAELKKLKVQHHFLERIAEGVPRTCHQVYVRAKKIFDDGNHMGRSVLPAEPSVMFFQVLRGELSVSVLPAEPSVIRHPVAPPTQTPQKKKPLPGQVERASADIDVEVAFCQRAAELLQVVPGVLVQVRVLHTNKQKLNSKRIVLHLLQVCVGSTIDM</sequence>
<dbReference type="PANTHER" id="PTHR46760">
    <property type="entry name" value="TRANSCRIPTION TERMINATION FACTOR 1"/>
    <property type="match status" value="1"/>
</dbReference>
<organism evidence="2">
    <name type="scientific">Stegastes partitus</name>
    <name type="common">bicolor damselfish</name>
    <dbReference type="NCBI Taxonomy" id="144197"/>
    <lineage>
        <taxon>Eukaryota</taxon>
        <taxon>Metazoa</taxon>
        <taxon>Chordata</taxon>
        <taxon>Craniata</taxon>
        <taxon>Vertebrata</taxon>
        <taxon>Euteleostomi</taxon>
        <taxon>Actinopterygii</taxon>
        <taxon>Neopterygii</taxon>
        <taxon>Teleostei</taxon>
        <taxon>Neoteleostei</taxon>
        <taxon>Acanthomorphata</taxon>
        <taxon>Ovalentaria</taxon>
        <taxon>Pomacentridae</taxon>
        <taxon>Stegastes</taxon>
    </lineage>
</organism>
<reference evidence="2" key="1">
    <citation type="submission" date="2023-09" db="UniProtKB">
        <authorList>
            <consortium name="Ensembl"/>
        </authorList>
    </citation>
    <scope>IDENTIFICATION</scope>
</reference>
<accession>A0A3B5A0X9</accession>
<feature type="region of interest" description="Disordered" evidence="1">
    <location>
        <begin position="52"/>
        <end position="117"/>
    </location>
</feature>
<dbReference type="STRING" id="144197.ENSSPAP00000007562"/>
<feature type="compositionally biased region" description="Basic and acidic residues" evidence="1">
    <location>
        <begin position="1"/>
        <end position="10"/>
    </location>
</feature>
<evidence type="ECO:0000256" key="1">
    <source>
        <dbReference type="SAM" id="MobiDB-lite"/>
    </source>
</evidence>
<dbReference type="PANTHER" id="PTHR46760:SF1">
    <property type="entry name" value="TRANSCRIPTION TERMINATION FACTOR 1"/>
    <property type="match status" value="1"/>
</dbReference>
<dbReference type="InterPro" id="IPR053078">
    <property type="entry name" value="TTF1-like"/>
</dbReference>
<feature type="compositionally biased region" description="Basic residues" evidence="1">
    <location>
        <begin position="11"/>
        <end position="23"/>
    </location>
</feature>
<proteinExistence type="predicted"/>
<protein>
    <submittedName>
        <fullName evidence="2">Uncharacterized protein</fullName>
    </submittedName>
</protein>
<evidence type="ECO:0000313" key="2">
    <source>
        <dbReference type="Ensembl" id="ENSSPAP00000007562.1"/>
    </source>
</evidence>
<dbReference type="GO" id="GO:0003682">
    <property type="term" value="F:chromatin binding"/>
    <property type="evidence" value="ECO:0007669"/>
    <property type="project" value="TreeGrafter"/>
</dbReference>
<feature type="region of interest" description="Disordered" evidence="1">
    <location>
        <begin position="1"/>
        <end position="29"/>
    </location>
</feature>
<dbReference type="GO" id="GO:0006363">
    <property type="term" value="P:termination of RNA polymerase I transcription"/>
    <property type="evidence" value="ECO:0007669"/>
    <property type="project" value="TreeGrafter"/>
</dbReference>
<dbReference type="GO" id="GO:0005730">
    <property type="term" value="C:nucleolus"/>
    <property type="evidence" value="ECO:0007669"/>
    <property type="project" value="TreeGrafter"/>
</dbReference>
<dbReference type="GeneTree" id="ENSGT00940000159729"/>
<name>A0A3B5A0X9_9TELE</name>
<dbReference type="Ensembl" id="ENSSPAT00000007707.1">
    <property type="protein sequence ID" value="ENSSPAP00000007562.1"/>
    <property type="gene ID" value="ENSSPAG00000005780.1"/>
</dbReference>
<dbReference type="AlphaFoldDB" id="A0A3B5A0X9"/>
<feature type="region of interest" description="Disordered" evidence="1">
    <location>
        <begin position="292"/>
        <end position="311"/>
    </location>
</feature>